<protein>
    <submittedName>
        <fullName evidence="2">Uncharacterized protein</fullName>
    </submittedName>
</protein>
<accession>A0A0A2VNH1</accession>
<dbReference type="Proteomes" id="UP000030106">
    <property type="component" value="Unassembled WGS sequence"/>
</dbReference>
<feature type="chain" id="PRO_5002006562" evidence="1">
    <location>
        <begin position="20"/>
        <end position="82"/>
    </location>
</feature>
<name>A0A0A2VNH1_BEABA</name>
<reference evidence="2 3" key="1">
    <citation type="submission" date="2012-10" db="EMBL/GenBank/DDBJ databases">
        <title>Genome sequencing and analysis of entomopathogenic fungi Beauveria bassiana D1-5.</title>
        <authorList>
            <person name="Li Q."/>
            <person name="Wang L."/>
            <person name="Zhang Z."/>
            <person name="Wang Q."/>
            <person name="Ren J."/>
            <person name="Wang M."/>
            <person name="Xu W."/>
            <person name="Wang J."/>
            <person name="Lu Y."/>
            <person name="Du Q."/>
            <person name="Sun Z."/>
        </authorList>
    </citation>
    <scope>NUCLEOTIDE SEQUENCE [LARGE SCALE GENOMIC DNA]</scope>
    <source>
        <strain evidence="2 3">D1-5</strain>
    </source>
</reference>
<organism evidence="2 3">
    <name type="scientific">Beauveria bassiana D1-5</name>
    <dbReference type="NCBI Taxonomy" id="1245745"/>
    <lineage>
        <taxon>Eukaryota</taxon>
        <taxon>Fungi</taxon>
        <taxon>Dikarya</taxon>
        <taxon>Ascomycota</taxon>
        <taxon>Pezizomycotina</taxon>
        <taxon>Sordariomycetes</taxon>
        <taxon>Hypocreomycetidae</taxon>
        <taxon>Hypocreales</taxon>
        <taxon>Cordycipitaceae</taxon>
        <taxon>Beauveria</taxon>
    </lineage>
</organism>
<evidence type="ECO:0000313" key="2">
    <source>
        <dbReference type="EMBL" id="KGQ07887.1"/>
    </source>
</evidence>
<feature type="signal peptide" evidence="1">
    <location>
        <begin position="1"/>
        <end position="19"/>
    </location>
</feature>
<dbReference type="HOGENOM" id="CLU_194706_0_0_1"/>
<evidence type="ECO:0000256" key="1">
    <source>
        <dbReference type="SAM" id="SignalP"/>
    </source>
</evidence>
<keyword evidence="1" id="KW-0732">Signal</keyword>
<proteinExistence type="predicted"/>
<gene>
    <name evidence="2" type="ORF">BBAD15_g6776</name>
</gene>
<sequence>MKVNTIAAIVATLVASVAAAPIEKRDLPLLGGHSGIIKGVGPLLDSVESLIPGLGGSGNGQGDAPASPIIGGLGLGGAKSRL</sequence>
<dbReference type="OrthoDB" id="4869833at2759"/>
<comment type="caution">
    <text evidence="2">The sequence shown here is derived from an EMBL/GenBank/DDBJ whole genome shotgun (WGS) entry which is preliminary data.</text>
</comment>
<evidence type="ECO:0000313" key="3">
    <source>
        <dbReference type="Proteomes" id="UP000030106"/>
    </source>
</evidence>
<dbReference type="EMBL" id="ANFO01000632">
    <property type="protein sequence ID" value="KGQ07887.1"/>
    <property type="molecule type" value="Genomic_DNA"/>
</dbReference>
<dbReference type="AlphaFoldDB" id="A0A0A2VNH1"/>